<dbReference type="GO" id="GO:0031593">
    <property type="term" value="F:polyubiquitin modification-dependent protein binding"/>
    <property type="evidence" value="ECO:0007669"/>
    <property type="project" value="TreeGrafter"/>
</dbReference>
<evidence type="ECO:0000259" key="1">
    <source>
        <dbReference type="PROSITE" id="PS50053"/>
    </source>
</evidence>
<dbReference type="GO" id="GO:0043130">
    <property type="term" value="F:ubiquitin binding"/>
    <property type="evidence" value="ECO:0007669"/>
    <property type="project" value="TreeGrafter"/>
</dbReference>
<dbReference type="AlphaFoldDB" id="A0A835D904"/>
<protein>
    <recommendedName>
        <fullName evidence="1">Ubiquitin-like domain-containing protein</fullName>
    </recommendedName>
</protein>
<dbReference type="CDD" id="cd17039">
    <property type="entry name" value="Ubl_ubiquitin_like"/>
    <property type="match status" value="1"/>
</dbReference>
<dbReference type="Pfam" id="PF00240">
    <property type="entry name" value="ubiquitin"/>
    <property type="match status" value="1"/>
</dbReference>
<dbReference type="PANTHER" id="PTHR10621">
    <property type="entry name" value="UV EXCISION REPAIR PROTEIN RAD23"/>
    <property type="match status" value="1"/>
</dbReference>
<dbReference type="GO" id="GO:0070628">
    <property type="term" value="F:proteasome binding"/>
    <property type="evidence" value="ECO:0007669"/>
    <property type="project" value="TreeGrafter"/>
</dbReference>
<evidence type="ECO:0000313" key="3">
    <source>
        <dbReference type="Proteomes" id="UP000655225"/>
    </source>
</evidence>
<feature type="domain" description="Ubiquitin-like" evidence="1">
    <location>
        <begin position="1"/>
        <end position="58"/>
    </location>
</feature>
<gene>
    <name evidence="2" type="ORF">HHK36_023794</name>
</gene>
<accession>A0A835D904</accession>
<dbReference type="SUPFAM" id="SSF54236">
    <property type="entry name" value="Ubiquitin-like"/>
    <property type="match status" value="2"/>
</dbReference>
<dbReference type="PROSITE" id="PS50053">
    <property type="entry name" value="UBIQUITIN_2"/>
    <property type="match status" value="1"/>
</dbReference>
<evidence type="ECO:0000313" key="2">
    <source>
        <dbReference type="EMBL" id="KAF8391489.1"/>
    </source>
</evidence>
<dbReference type="GO" id="GO:0005829">
    <property type="term" value="C:cytosol"/>
    <property type="evidence" value="ECO:0007669"/>
    <property type="project" value="TreeGrafter"/>
</dbReference>
<dbReference type="InterPro" id="IPR029071">
    <property type="entry name" value="Ubiquitin-like_domsf"/>
</dbReference>
<dbReference type="Proteomes" id="UP000655225">
    <property type="component" value="Unassembled WGS sequence"/>
</dbReference>
<dbReference type="GO" id="GO:0043161">
    <property type="term" value="P:proteasome-mediated ubiquitin-dependent protein catabolic process"/>
    <property type="evidence" value="ECO:0007669"/>
    <property type="project" value="TreeGrafter"/>
</dbReference>
<dbReference type="InterPro" id="IPR000626">
    <property type="entry name" value="Ubiquitin-like_dom"/>
</dbReference>
<proteinExistence type="predicted"/>
<name>A0A835D904_TETSI</name>
<dbReference type="OrthoDB" id="419317at2759"/>
<reference evidence="2 3" key="1">
    <citation type="submission" date="2020-04" db="EMBL/GenBank/DDBJ databases">
        <title>Plant Genome Project.</title>
        <authorList>
            <person name="Zhang R.-G."/>
        </authorList>
    </citation>
    <scope>NUCLEOTIDE SEQUENCE [LARGE SCALE GENOMIC DNA]</scope>
    <source>
        <strain evidence="2">YNK0</strain>
        <tissue evidence="2">Leaf</tissue>
    </source>
</reference>
<dbReference type="EMBL" id="JABCRI010000017">
    <property type="protein sequence ID" value="KAF8391489.1"/>
    <property type="molecule type" value="Genomic_DNA"/>
</dbReference>
<dbReference type="PANTHER" id="PTHR10621:SF38">
    <property type="entry name" value="UBIQUITIN DOMAIN-CONTAINING PROTEIN 7SL RNA1-RELATED"/>
    <property type="match status" value="1"/>
</dbReference>
<organism evidence="2 3">
    <name type="scientific">Tetracentron sinense</name>
    <name type="common">Spur-leaf</name>
    <dbReference type="NCBI Taxonomy" id="13715"/>
    <lineage>
        <taxon>Eukaryota</taxon>
        <taxon>Viridiplantae</taxon>
        <taxon>Streptophyta</taxon>
        <taxon>Embryophyta</taxon>
        <taxon>Tracheophyta</taxon>
        <taxon>Spermatophyta</taxon>
        <taxon>Magnoliopsida</taxon>
        <taxon>Trochodendrales</taxon>
        <taxon>Trochodendraceae</taxon>
        <taxon>Tetracentron</taxon>
    </lineage>
</organism>
<sequence>MDVIFEISNGIQIPMEIGFFDTVLEMKEKIQNHQGFPISRQTLVDTQFYNVFDGSLIQLIIEPEPTVILPPVMLPPAAPVTTIGSEKLDLIVLLMDGTKIPVEMNIYDKVGELIHFDLPPQYFFIHKNDAMDDDITFRLHHVKDDDTIELFPGYMTDAPRGS</sequence>
<comment type="caution">
    <text evidence="2">The sequence shown here is derived from an EMBL/GenBank/DDBJ whole genome shotgun (WGS) entry which is preliminary data.</text>
</comment>
<dbReference type="Gene3D" id="3.10.20.90">
    <property type="entry name" value="Phosphatidylinositol 3-kinase Catalytic Subunit, Chain A, domain 1"/>
    <property type="match status" value="1"/>
</dbReference>
<keyword evidence="3" id="KW-1185">Reference proteome</keyword>
<dbReference type="GO" id="GO:0005654">
    <property type="term" value="C:nucleoplasm"/>
    <property type="evidence" value="ECO:0007669"/>
    <property type="project" value="TreeGrafter"/>
</dbReference>